<reference evidence="3" key="1">
    <citation type="submission" date="2016-01" db="EMBL/GenBank/DDBJ databases">
        <authorList>
            <person name="Peeters C."/>
        </authorList>
    </citation>
    <scope>NUCLEOTIDE SEQUENCE</scope>
    <source>
        <strain evidence="3">LMG 29320</strain>
    </source>
</reference>
<dbReference type="EMBL" id="FCNX02000017">
    <property type="protein sequence ID" value="SAK95729.1"/>
    <property type="molecule type" value="Genomic_DNA"/>
</dbReference>
<dbReference type="STRING" id="1777138.AWB77_05535"/>
<evidence type="ECO:0000256" key="1">
    <source>
        <dbReference type="PROSITE-ProRule" id="PRU01076"/>
    </source>
</evidence>
<keyword evidence="1" id="KW-0238">DNA-binding</keyword>
<dbReference type="Pfam" id="PF04014">
    <property type="entry name" value="MazE_antitoxin"/>
    <property type="match status" value="1"/>
</dbReference>
<dbReference type="InterPro" id="IPR007159">
    <property type="entry name" value="SpoVT-AbrB_dom"/>
</dbReference>
<comment type="caution">
    <text evidence="3">The sequence shown here is derived from an EMBL/GenBank/DDBJ whole genome shotgun (WGS) entry which is preliminary data.</text>
</comment>
<evidence type="ECO:0000313" key="4">
    <source>
        <dbReference type="Proteomes" id="UP000054903"/>
    </source>
</evidence>
<dbReference type="Gene3D" id="2.10.260.10">
    <property type="match status" value="1"/>
</dbReference>
<dbReference type="SMART" id="SM00966">
    <property type="entry name" value="SpoVT_AbrB"/>
    <property type="match status" value="1"/>
</dbReference>
<gene>
    <name evidence="3" type="ORF">AWB77_05535</name>
</gene>
<dbReference type="AlphaFoldDB" id="A0A158DM89"/>
<dbReference type="InterPro" id="IPR037914">
    <property type="entry name" value="SpoVT-AbrB_sf"/>
</dbReference>
<feature type="domain" description="SpoVT-AbrB" evidence="2">
    <location>
        <begin position="13"/>
        <end position="56"/>
    </location>
</feature>
<accession>A0A158DM89</accession>
<organism evidence="3 4">
    <name type="scientific">Caballeronia fortuita</name>
    <dbReference type="NCBI Taxonomy" id="1777138"/>
    <lineage>
        <taxon>Bacteria</taxon>
        <taxon>Pseudomonadati</taxon>
        <taxon>Pseudomonadota</taxon>
        <taxon>Betaproteobacteria</taxon>
        <taxon>Burkholderiales</taxon>
        <taxon>Burkholderiaceae</taxon>
        <taxon>Caballeronia</taxon>
    </lineage>
</organism>
<evidence type="ECO:0000259" key="2">
    <source>
        <dbReference type="PROSITE" id="PS51740"/>
    </source>
</evidence>
<dbReference type="Proteomes" id="UP000054903">
    <property type="component" value="Unassembled WGS sequence"/>
</dbReference>
<proteinExistence type="predicted"/>
<protein>
    <submittedName>
        <fullName evidence="3">Transcriptional regulator/antitoxin, MazE</fullName>
    </submittedName>
</protein>
<name>A0A158DM89_9BURK</name>
<sequence>MLPCTATIDSMKTTIRKMGNSQGVLIPKPFLAQLGLDKEVEMEVENDAIVLRRPRNKAREGWAEAGRALAKSGEDRLVMGEFGNADDSELEW</sequence>
<evidence type="ECO:0000313" key="3">
    <source>
        <dbReference type="EMBL" id="SAK95729.1"/>
    </source>
</evidence>
<dbReference type="PROSITE" id="PS51740">
    <property type="entry name" value="SPOVT_ABRB"/>
    <property type="match status" value="1"/>
</dbReference>
<dbReference type="GO" id="GO:0003677">
    <property type="term" value="F:DNA binding"/>
    <property type="evidence" value="ECO:0007669"/>
    <property type="project" value="UniProtKB-UniRule"/>
</dbReference>
<dbReference type="SUPFAM" id="SSF89447">
    <property type="entry name" value="AbrB/MazE/MraZ-like"/>
    <property type="match status" value="1"/>
</dbReference>
<keyword evidence="4" id="KW-1185">Reference proteome</keyword>